<dbReference type="Ensembl" id="ENSSAUT00010034373.1">
    <property type="protein sequence ID" value="ENSSAUP00010032645.1"/>
    <property type="gene ID" value="ENSSAUG00010013824.1"/>
</dbReference>
<feature type="transmembrane region" description="Helical" evidence="4">
    <location>
        <begin position="230"/>
        <end position="257"/>
    </location>
</feature>
<accession>A0A671W1E8</accession>
<dbReference type="PROSITE" id="PS50835">
    <property type="entry name" value="IG_LIKE"/>
    <property type="match status" value="1"/>
</dbReference>
<dbReference type="InterPro" id="IPR013162">
    <property type="entry name" value="CD80_C2-set"/>
</dbReference>
<feature type="domain" description="Ig-like" evidence="6">
    <location>
        <begin position="129"/>
        <end position="220"/>
    </location>
</feature>
<proteinExistence type="predicted"/>
<dbReference type="InterPro" id="IPR003599">
    <property type="entry name" value="Ig_sub"/>
</dbReference>
<evidence type="ECO:0000313" key="7">
    <source>
        <dbReference type="Ensembl" id="ENSSAUP00010032645.1"/>
    </source>
</evidence>
<keyword evidence="2 4" id="KW-0472">Membrane</keyword>
<dbReference type="InParanoid" id="A0A671W1E8"/>
<dbReference type="GeneTree" id="ENSGT00940000165615"/>
<keyword evidence="5" id="KW-0732">Signal</keyword>
<dbReference type="InterPro" id="IPR013783">
    <property type="entry name" value="Ig-like_fold"/>
</dbReference>
<keyword evidence="3" id="KW-1015">Disulfide bond</keyword>
<reference evidence="7" key="2">
    <citation type="submission" date="2025-08" db="UniProtKB">
        <authorList>
            <consortium name="Ensembl"/>
        </authorList>
    </citation>
    <scope>IDENTIFICATION</scope>
</reference>
<feature type="chain" id="PRO_5025354719" evidence="5">
    <location>
        <begin position="25"/>
        <end position="353"/>
    </location>
</feature>
<dbReference type="SMART" id="SM00409">
    <property type="entry name" value="IG"/>
    <property type="match status" value="2"/>
</dbReference>
<protein>
    <submittedName>
        <fullName evidence="7">Immunoglobulin superfamily member 5-like</fullName>
    </submittedName>
</protein>
<keyword evidence="8" id="KW-1185">Reference proteome</keyword>
<sequence>MTVSWKAWPDLFIICVSLCATGAASQTFVLEPVSSTVLEGSNVTFNATVVGEWQIMTWNIGENLVLTINYKGEITAFKNYSAGFCSAGDSRCVAFTIHDVSRMENGSVTCAVQGLFGSKTADLYVQEVGTISITGGNMTVEVGQQVEFQCVTYGWYPTPTVSWTRDGEAVNSSLYNTTSTTDGGYSNSTSVLNFQAVRNTTVECLADVSTLPQPQSSSVFLVVVPLPPDWTVLIAVVVSIGGFALLVLLIIGIIYCYKHRKEKQSNYQDEMSRRVRTQSEISGAGQREGQVNTGYVPEGQTSVAPSEITDSGFSQANGSNVLEMPDVLNGRQAEYYNDPVDLGFKKHRHVTIV</sequence>
<reference evidence="7" key="1">
    <citation type="submission" date="2021-04" db="EMBL/GenBank/DDBJ databases">
        <authorList>
            <consortium name="Wellcome Sanger Institute Data Sharing"/>
        </authorList>
    </citation>
    <scope>NUCLEOTIDE SEQUENCE [LARGE SCALE GENOMIC DNA]</scope>
</reference>
<keyword evidence="4" id="KW-1133">Transmembrane helix</keyword>
<feature type="signal peptide" evidence="5">
    <location>
        <begin position="1"/>
        <end position="24"/>
    </location>
</feature>
<dbReference type="Gene3D" id="2.60.40.10">
    <property type="entry name" value="Immunoglobulins"/>
    <property type="match status" value="2"/>
</dbReference>
<name>A0A671W1E8_SPAAU</name>
<comment type="subcellular location">
    <subcellularLocation>
        <location evidence="1">Membrane</location>
        <topology evidence="1">Single-pass membrane protein</topology>
    </subcellularLocation>
</comment>
<evidence type="ECO:0000313" key="8">
    <source>
        <dbReference type="Proteomes" id="UP000472265"/>
    </source>
</evidence>
<dbReference type="InterPro" id="IPR007110">
    <property type="entry name" value="Ig-like_dom"/>
</dbReference>
<evidence type="ECO:0000256" key="2">
    <source>
        <dbReference type="ARBA" id="ARBA00023136"/>
    </source>
</evidence>
<gene>
    <name evidence="7" type="primary">igsf5a</name>
</gene>
<dbReference type="SUPFAM" id="SSF48726">
    <property type="entry name" value="Immunoglobulin"/>
    <property type="match status" value="2"/>
</dbReference>
<dbReference type="InterPro" id="IPR036179">
    <property type="entry name" value="Ig-like_dom_sf"/>
</dbReference>
<keyword evidence="4" id="KW-0812">Transmembrane</keyword>
<dbReference type="AlphaFoldDB" id="A0A671W1E8"/>
<evidence type="ECO:0000256" key="3">
    <source>
        <dbReference type="ARBA" id="ARBA00023157"/>
    </source>
</evidence>
<reference evidence="7" key="3">
    <citation type="submission" date="2025-09" db="UniProtKB">
        <authorList>
            <consortium name="Ensembl"/>
        </authorList>
    </citation>
    <scope>IDENTIFICATION</scope>
</reference>
<dbReference type="GO" id="GO:0016020">
    <property type="term" value="C:membrane"/>
    <property type="evidence" value="ECO:0007669"/>
    <property type="project" value="UniProtKB-SubCell"/>
</dbReference>
<evidence type="ECO:0000259" key="6">
    <source>
        <dbReference type="PROSITE" id="PS50835"/>
    </source>
</evidence>
<evidence type="ECO:0000256" key="5">
    <source>
        <dbReference type="SAM" id="SignalP"/>
    </source>
</evidence>
<dbReference type="PANTHER" id="PTHR44991:SF1">
    <property type="entry name" value="IMMUNOGLOBULIN SUPERFAMILY MEMBER 5"/>
    <property type="match status" value="1"/>
</dbReference>
<dbReference type="Pfam" id="PF08205">
    <property type="entry name" value="C2-set_2"/>
    <property type="match status" value="1"/>
</dbReference>
<dbReference type="OMA" id="HSSYYFV"/>
<evidence type="ECO:0000256" key="4">
    <source>
        <dbReference type="SAM" id="Phobius"/>
    </source>
</evidence>
<organism evidence="7 8">
    <name type="scientific">Sparus aurata</name>
    <name type="common">Gilthead sea bream</name>
    <dbReference type="NCBI Taxonomy" id="8175"/>
    <lineage>
        <taxon>Eukaryota</taxon>
        <taxon>Metazoa</taxon>
        <taxon>Chordata</taxon>
        <taxon>Craniata</taxon>
        <taxon>Vertebrata</taxon>
        <taxon>Euteleostomi</taxon>
        <taxon>Actinopterygii</taxon>
        <taxon>Neopterygii</taxon>
        <taxon>Teleostei</taxon>
        <taxon>Neoteleostei</taxon>
        <taxon>Acanthomorphata</taxon>
        <taxon>Eupercaria</taxon>
        <taxon>Spariformes</taxon>
        <taxon>Sparidae</taxon>
        <taxon>Sparus</taxon>
    </lineage>
</organism>
<dbReference type="Proteomes" id="UP000472265">
    <property type="component" value="Chromosome 13"/>
</dbReference>
<dbReference type="PANTHER" id="PTHR44991">
    <property type="entry name" value="IMMUNOGLOBULIN SUPERFAMILY MEMBER 5"/>
    <property type="match status" value="1"/>
</dbReference>
<evidence type="ECO:0000256" key="1">
    <source>
        <dbReference type="ARBA" id="ARBA00004167"/>
    </source>
</evidence>
<dbReference type="OrthoDB" id="8822248at2759"/>